<dbReference type="EMBL" id="AZIL01000830">
    <property type="protein sequence ID" value="EWM25798.1"/>
    <property type="molecule type" value="Genomic_DNA"/>
</dbReference>
<dbReference type="GO" id="GO:0005634">
    <property type="term" value="C:nucleus"/>
    <property type="evidence" value="ECO:0007669"/>
    <property type="project" value="UniProtKB-SubCell"/>
</dbReference>
<dbReference type="OrthoDB" id="1305878at2759"/>
<dbReference type="PANTHER" id="PTHR45893">
    <property type="entry name" value="POLYCOMB GROUP RING FINGER PROTEIN"/>
    <property type="match status" value="1"/>
</dbReference>
<feature type="compositionally biased region" description="Polar residues" evidence="3">
    <location>
        <begin position="11"/>
        <end position="20"/>
    </location>
</feature>
<evidence type="ECO:0000256" key="3">
    <source>
        <dbReference type="SAM" id="MobiDB-lite"/>
    </source>
</evidence>
<accession>W7TQJ7</accession>
<dbReference type="AlphaFoldDB" id="W7TQJ7"/>
<keyword evidence="5" id="KW-1185">Reference proteome</keyword>
<dbReference type="Gene3D" id="3.30.40.10">
    <property type="entry name" value="Zinc/RING finger domain, C3HC4 (zinc finger)"/>
    <property type="match status" value="1"/>
</dbReference>
<sequence>MKQQGRLAAETRSQATSSMSPDDWKDDAFNTGPSTTSSPLTTQLMIGVENEPTEFGTVRAGLLKPFLTCNLCAGYLRDPYLLTCCLFRRYCKDCLIRNLRQRDSRCPNEKCQHYIGAKLSSVGRPDIQLKDLMVKLLPQVLEDERSREEAFYREQGLSCPFSSSVQFFPRVSRPANEQQAKQRVETSVLDTPLDQDLIVLCLPMLTGDCVNEEMVLDKSAKITSALPPLELPYLKVQRRTLVSHLCHVLVASLNLEVDSSGAGDIELLCRGKAIPGHHSLYFIERTVWGSNGTPLTLHYQKKKVVRKG</sequence>
<evidence type="ECO:0000256" key="1">
    <source>
        <dbReference type="ARBA" id="ARBA00004123"/>
    </source>
</evidence>
<dbReference type="InterPro" id="IPR051507">
    <property type="entry name" value="PcG_RING_finger"/>
</dbReference>
<name>W7TQJ7_9STRA</name>
<dbReference type="InterPro" id="IPR013083">
    <property type="entry name" value="Znf_RING/FYVE/PHD"/>
</dbReference>
<dbReference type="Proteomes" id="UP000019335">
    <property type="component" value="Chromosome 10"/>
</dbReference>
<evidence type="ECO:0000256" key="2">
    <source>
        <dbReference type="ARBA" id="ARBA00023242"/>
    </source>
</evidence>
<evidence type="ECO:0000313" key="5">
    <source>
        <dbReference type="Proteomes" id="UP000019335"/>
    </source>
</evidence>
<reference evidence="4 5" key="1">
    <citation type="journal article" date="2014" name="Mol. Plant">
        <title>Chromosome Scale Genome Assembly and Transcriptome Profiling of Nannochloropsis gaditana in Nitrogen Depletion.</title>
        <authorList>
            <person name="Corteggiani Carpinelli E."/>
            <person name="Telatin A."/>
            <person name="Vitulo N."/>
            <person name="Forcato C."/>
            <person name="D'Angelo M."/>
            <person name="Schiavon R."/>
            <person name="Vezzi A."/>
            <person name="Giacometti G.M."/>
            <person name="Morosinotto T."/>
            <person name="Valle G."/>
        </authorList>
    </citation>
    <scope>NUCLEOTIDE SEQUENCE [LARGE SCALE GENOMIC DNA]</scope>
    <source>
        <strain evidence="4 5">B-31</strain>
    </source>
</reference>
<evidence type="ECO:0000313" key="4">
    <source>
        <dbReference type="EMBL" id="EWM25798.1"/>
    </source>
</evidence>
<keyword evidence="2" id="KW-0539">Nucleus</keyword>
<proteinExistence type="predicted"/>
<dbReference type="Gene3D" id="3.10.20.90">
    <property type="entry name" value="Phosphatidylinositol 3-kinase Catalytic Subunit, Chain A, domain 1"/>
    <property type="match status" value="1"/>
</dbReference>
<feature type="region of interest" description="Disordered" evidence="3">
    <location>
        <begin position="1"/>
        <end position="40"/>
    </location>
</feature>
<comment type="caution">
    <text evidence="4">The sequence shown here is derived from an EMBL/GenBank/DDBJ whole genome shotgun (WGS) entry which is preliminary data.</text>
</comment>
<dbReference type="SUPFAM" id="SSF57850">
    <property type="entry name" value="RING/U-box"/>
    <property type="match status" value="1"/>
</dbReference>
<organism evidence="4 5">
    <name type="scientific">Nannochloropsis gaditana</name>
    <dbReference type="NCBI Taxonomy" id="72520"/>
    <lineage>
        <taxon>Eukaryota</taxon>
        <taxon>Sar</taxon>
        <taxon>Stramenopiles</taxon>
        <taxon>Ochrophyta</taxon>
        <taxon>Eustigmatophyceae</taxon>
        <taxon>Eustigmatales</taxon>
        <taxon>Monodopsidaceae</taxon>
        <taxon>Nannochloropsis</taxon>
    </lineage>
</organism>
<gene>
    <name evidence="4" type="ORF">Naga_100021g44</name>
</gene>
<feature type="compositionally biased region" description="Low complexity" evidence="3">
    <location>
        <begin position="31"/>
        <end position="40"/>
    </location>
</feature>
<protein>
    <submittedName>
        <fullName evidence="4">Zinc finger, RING/FYVE/PHD-type</fullName>
    </submittedName>
</protein>
<comment type="subcellular location">
    <subcellularLocation>
        <location evidence="1">Nucleus</location>
    </subcellularLocation>
</comment>